<accession>X1GNV6</accession>
<sequence>MAEKFVDINDVRICYQIHGNGYPIVLVHGFGSKKESFIAQIPALSQEFKVISFDNRGSGKSARPNIPYNMEMFVDDIKGLLDYLKIDKAHLIGLSLGGMIALTFVLKYPERVEKLILINTLARLPSDFDPEAYIKTKINGLESMRRDPEKSFWDSTQF</sequence>
<dbReference type="EMBL" id="BARU01023998">
    <property type="protein sequence ID" value="GAH59561.1"/>
    <property type="molecule type" value="Genomic_DNA"/>
</dbReference>
<dbReference type="InterPro" id="IPR029058">
    <property type="entry name" value="AB_hydrolase_fold"/>
</dbReference>
<gene>
    <name evidence="2" type="ORF">S03H2_38878</name>
</gene>
<organism evidence="2">
    <name type="scientific">marine sediment metagenome</name>
    <dbReference type="NCBI Taxonomy" id="412755"/>
    <lineage>
        <taxon>unclassified sequences</taxon>
        <taxon>metagenomes</taxon>
        <taxon>ecological metagenomes</taxon>
    </lineage>
</organism>
<dbReference type="Pfam" id="PF00561">
    <property type="entry name" value="Abhydrolase_1"/>
    <property type="match status" value="1"/>
</dbReference>
<dbReference type="Gene3D" id="3.40.50.1820">
    <property type="entry name" value="alpha/beta hydrolase"/>
    <property type="match status" value="1"/>
</dbReference>
<comment type="caution">
    <text evidence="2">The sequence shown here is derived from an EMBL/GenBank/DDBJ whole genome shotgun (WGS) entry which is preliminary data.</text>
</comment>
<dbReference type="PRINTS" id="PR00111">
    <property type="entry name" value="ABHYDROLASE"/>
</dbReference>
<feature type="non-terminal residue" evidence="2">
    <location>
        <position position="158"/>
    </location>
</feature>
<reference evidence="2" key="1">
    <citation type="journal article" date="2014" name="Front. Microbiol.">
        <title>High frequency of phylogenetically diverse reductive dehalogenase-homologous genes in deep subseafloor sedimentary metagenomes.</title>
        <authorList>
            <person name="Kawai M."/>
            <person name="Futagami T."/>
            <person name="Toyoda A."/>
            <person name="Takaki Y."/>
            <person name="Nishi S."/>
            <person name="Hori S."/>
            <person name="Arai W."/>
            <person name="Tsubouchi T."/>
            <person name="Morono Y."/>
            <person name="Uchiyama I."/>
            <person name="Ito T."/>
            <person name="Fujiyama A."/>
            <person name="Inagaki F."/>
            <person name="Takami H."/>
        </authorList>
    </citation>
    <scope>NUCLEOTIDE SEQUENCE</scope>
    <source>
        <strain evidence="2">Expedition CK06-06</strain>
    </source>
</reference>
<protein>
    <recommendedName>
        <fullName evidence="1">AB hydrolase-1 domain-containing protein</fullName>
    </recommendedName>
</protein>
<name>X1GNV6_9ZZZZ</name>
<dbReference type="PANTHER" id="PTHR43433">
    <property type="entry name" value="HYDROLASE, ALPHA/BETA FOLD FAMILY PROTEIN"/>
    <property type="match status" value="1"/>
</dbReference>
<dbReference type="InterPro" id="IPR050471">
    <property type="entry name" value="AB_hydrolase"/>
</dbReference>
<dbReference type="InterPro" id="IPR000073">
    <property type="entry name" value="AB_hydrolase_1"/>
</dbReference>
<evidence type="ECO:0000259" key="1">
    <source>
        <dbReference type="Pfam" id="PF00561"/>
    </source>
</evidence>
<dbReference type="PANTHER" id="PTHR43433:SF5">
    <property type="entry name" value="AB HYDROLASE-1 DOMAIN-CONTAINING PROTEIN"/>
    <property type="match status" value="1"/>
</dbReference>
<proteinExistence type="predicted"/>
<dbReference type="AlphaFoldDB" id="X1GNV6"/>
<evidence type="ECO:0000313" key="2">
    <source>
        <dbReference type="EMBL" id="GAH59561.1"/>
    </source>
</evidence>
<feature type="domain" description="AB hydrolase-1" evidence="1">
    <location>
        <begin position="22"/>
        <end position="125"/>
    </location>
</feature>
<dbReference type="SUPFAM" id="SSF53474">
    <property type="entry name" value="alpha/beta-Hydrolases"/>
    <property type="match status" value="1"/>
</dbReference>